<gene>
    <name evidence="2" type="ORF">PG915_23975</name>
</gene>
<name>A0AAU8BRF3_9VIBR</name>
<feature type="transmembrane region" description="Helical" evidence="1">
    <location>
        <begin position="6"/>
        <end position="23"/>
    </location>
</feature>
<dbReference type="AlphaFoldDB" id="A0AAU8BRF3"/>
<accession>A0AAU8BRF3</accession>
<keyword evidence="1" id="KW-1133">Transmembrane helix</keyword>
<organism evidence="2">
    <name type="scientific">Vibrio chaetopteri</name>
    <dbReference type="NCBI Taxonomy" id="3016528"/>
    <lineage>
        <taxon>Bacteria</taxon>
        <taxon>Pseudomonadati</taxon>
        <taxon>Pseudomonadota</taxon>
        <taxon>Gammaproteobacteria</taxon>
        <taxon>Vibrionales</taxon>
        <taxon>Vibrionaceae</taxon>
        <taxon>Vibrio</taxon>
    </lineage>
</organism>
<keyword evidence="1" id="KW-0472">Membrane</keyword>
<feature type="transmembrane region" description="Helical" evidence="1">
    <location>
        <begin position="35"/>
        <end position="51"/>
    </location>
</feature>
<dbReference type="KEGG" id="vck:PG915_23975"/>
<keyword evidence="1" id="KW-0812">Transmembrane</keyword>
<feature type="transmembrane region" description="Helical" evidence="1">
    <location>
        <begin position="71"/>
        <end position="90"/>
    </location>
</feature>
<sequence length="110" mass="12654">MGILTFIWTAIIFSVSVTIYYQALKSEKEGYNEMYLITLFVVTLILCDKQIEQLFLLIQSFLPEQGTHASNLTAFIITAPLIVIPYCYAIKLTGKFIHFILQKRNLSEEI</sequence>
<evidence type="ECO:0000313" key="2">
    <source>
        <dbReference type="EMBL" id="XCD19223.1"/>
    </source>
</evidence>
<dbReference type="RefSeq" id="WP_353500341.1">
    <property type="nucleotide sequence ID" value="NZ_CP115922.1"/>
</dbReference>
<dbReference type="EMBL" id="CP115922">
    <property type="protein sequence ID" value="XCD19223.1"/>
    <property type="molecule type" value="Genomic_DNA"/>
</dbReference>
<protein>
    <submittedName>
        <fullName evidence="2">Uncharacterized protein</fullName>
    </submittedName>
</protein>
<keyword evidence="2" id="KW-0614">Plasmid</keyword>
<geneLocation type="plasmid" evidence="2">
    <name>p1</name>
</geneLocation>
<proteinExistence type="predicted"/>
<evidence type="ECO:0000256" key="1">
    <source>
        <dbReference type="SAM" id="Phobius"/>
    </source>
</evidence>
<reference evidence="2" key="1">
    <citation type="submission" date="2023-01" db="EMBL/GenBank/DDBJ databases">
        <title>Vibrio sp. CB1-14 genome sequencing.</title>
        <authorList>
            <person name="Otstavnykh N."/>
            <person name="Isaeva M."/>
            <person name="Meleshko D."/>
        </authorList>
    </citation>
    <scope>NUCLEOTIDE SEQUENCE</scope>
    <source>
        <strain evidence="2">CB1-14</strain>
        <plasmid evidence="2">p1</plasmid>
    </source>
</reference>